<keyword evidence="2" id="KW-1185">Reference proteome</keyword>
<comment type="caution">
    <text evidence="1">The sequence shown here is derived from an EMBL/GenBank/DDBJ whole genome shotgun (WGS) entry which is preliminary data.</text>
</comment>
<dbReference type="EMBL" id="BLLF01007034">
    <property type="protein sequence ID" value="GFH32727.1"/>
    <property type="molecule type" value="Genomic_DNA"/>
</dbReference>
<protein>
    <submittedName>
        <fullName evidence="1">Uncharacterized protein</fullName>
    </submittedName>
</protein>
<gene>
    <name evidence="1" type="ORF">HaLaN_31993</name>
</gene>
<evidence type="ECO:0000313" key="2">
    <source>
        <dbReference type="Proteomes" id="UP000485058"/>
    </source>
</evidence>
<feature type="non-terminal residue" evidence="1">
    <location>
        <position position="25"/>
    </location>
</feature>
<reference evidence="1 2" key="1">
    <citation type="submission" date="2020-02" db="EMBL/GenBank/DDBJ databases">
        <title>Draft genome sequence of Haematococcus lacustris strain NIES-144.</title>
        <authorList>
            <person name="Morimoto D."/>
            <person name="Nakagawa S."/>
            <person name="Yoshida T."/>
            <person name="Sawayama S."/>
        </authorList>
    </citation>
    <scope>NUCLEOTIDE SEQUENCE [LARGE SCALE GENOMIC DNA]</scope>
    <source>
        <strain evidence="1 2">NIES-144</strain>
    </source>
</reference>
<organism evidence="1 2">
    <name type="scientific">Haematococcus lacustris</name>
    <name type="common">Green alga</name>
    <name type="synonym">Haematococcus pluvialis</name>
    <dbReference type="NCBI Taxonomy" id="44745"/>
    <lineage>
        <taxon>Eukaryota</taxon>
        <taxon>Viridiplantae</taxon>
        <taxon>Chlorophyta</taxon>
        <taxon>core chlorophytes</taxon>
        <taxon>Chlorophyceae</taxon>
        <taxon>CS clade</taxon>
        <taxon>Chlamydomonadales</taxon>
        <taxon>Haematococcaceae</taxon>
        <taxon>Haematococcus</taxon>
    </lineage>
</organism>
<evidence type="ECO:0000313" key="1">
    <source>
        <dbReference type="EMBL" id="GFH32727.1"/>
    </source>
</evidence>
<name>A0A6A0ALN5_HAELA</name>
<dbReference type="AlphaFoldDB" id="A0A6A0ALN5"/>
<accession>A0A6A0ALN5</accession>
<proteinExistence type="predicted"/>
<sequence>MVTPEQRMEELQVSVRNVMKRIGMV</sequence>
<dbReference type="Proteomes" id="UP000485058">
    <property type="component" value="Unassembled WGS sequence"/>
</dbReference>